<evidence type="ECO:0000256" key="6">
    <source>
        <dbReference type="ARBA" id="ARBA00023136"/>
    </source>
</evidence>
<keyword evidence="10" id="KW-1185">Reference proteome</keyword>
<dbReference type="Pfam" id="PF12911">
    <property type="entry name" value="OppC_N"/>
    <property type="match status" value="1"/>
</dbReference>
<feature type="transmembrane region" description="Helical" evidence="7">
    <location>
        <begin position="21"/>
        <end position="44"/>
    </location>
</feature>
<evidence type="ECO:0000256" key="2">
    <source>
        <dbReference type="ARBA" id="ARBA00022448"/>
    </source>
</evidence>
<dbReference type="InterPro" id="IPR000515">
    <property type="entry name" value="MetI-like"/>
</dbReference>
<feature type="domain" description="ABC transmembrane type-1" evidence="8">
    <location>
        <begin position="97"/>
        <end position="287"/>
    </location>
</feature>
<feature type="transmembrane region" description="Helical" evidence="7">
    <location>
        <begin position="136"/>
        <end position="157"/>
    </location>
</feature>
<evidence type="ECO:0000313" key="10">
    <source>
        <dbReference type="Proteomes" id="UP000199468"/>
    </source>
</evidence>
<accession>A0ABY0P7P6</accession>
<reference evidence="9 10" key="1">
    <citation type="submission" date="2016-10" db="EMBL/GenBank/DDBJ databases">
        <authorList>
            <person name="Varghese N."/>
            <person name="Submissions S."/>
        </authorList>
    </citation>
    <scope>NUCLEOTIDE SEQUENCE [LARGE SCALE GENOMIC DNA]</scope>
    <source>
        <strain evidence="9 10">DSM 26672</strain>
    </source>
</reference>
<dbReference type="InterPro" id="IPR025966">
    <property type="entry name" value="OppC_N"/>
</dbReference>
<evidence type="ECO:0000256" key="4">
    <source>
        <dbReference type="ARBA" id="ARBA00022692"/>
    </source>
</evidence>
<feature type="transmembrane region" description="Helical" evidence="7">
    <location>
        <begin position="101"/>
        <end position="124"/>
    </location>
</feature>
<organism evidence="9 10">
    <name type="scientific">Bosea robiniae</name>
    <dbReference type="NCBI Taxonomy" id="1036780"/>
    <lineage>
        <taxon>Bacteria</taxon>
        <taxon>Pseudomonadati</taxon>
        <taxon>Pseudomonadota</taxon>
        <taxon>Alphaproteobacteria</taxon>
        <taxon>Hyphomicrobiales</taxon>
        <taxon>Boseaceae</taxon>
        <taxon>Bosea</taxon>
    </lineage>
</organism>
<dbReference type="PANTHER" id="PTHR43386:SF26">
    <property type="entry name" value="ABC TRANSPORTER PERMEASE PROTEIN"/>
    <property type="match status" value="1"/>
</dbReference>
<evidence type="ECO:0000256" key="1">
    <source>
        <dbReference type="ARBA" id="ARBA00004651"/>
    </source>
</evidence>
<keyword evidence="6 7" id="KW-0472">Membrane</keyword>
<feature type="transmembrane region" description="Helical" evidence="7">
    <location>
        <begin position="266"/>
        <end position="287"/>
    </location>
</feature>
<sequence length="300" mass="31783">MTTVPAAASARRPSSSALRRFLRAPSAWIGLGLMTLLVIGAVFAPQIAPQNPFDLAAIDVLDARMTPGSVSSTGDITYLLGTDGQGRDLFSAILYGLRTSLTVGVGSAVLAGIIGILLGLIAAWSGGFIDALIMRLVDLLMSLPSILIALLMLALLGKGIGNVVLTLVLLEWAYYARTARAQALVERKRDYFEAARGLGLPTSRILLRHVLPNCLPPLLVIGALQVARAITLEATLSFLGLGAPVTQPSLGLLIANGFQFMLSGEYWISFFPGLTLLTAIVAINLVGDRLREVLDPRALK</sequence>
<dbReference type="SUPFAM" id="SSF161098">
    <property type="entry name" value="MetI-like"/>
    <property type="match status" value="1"/>
</dbReference>
<dbReference type="Proteomes" id="UP000199468">
    <property type="component" value="Unassembled WGS sequence"/>
</dbReference>
<dbReference type="CDD" id="cd06261">
    <property type="entry name" value="TM_PBP2"/>
    <property type="match status" value="1"/>
</dbReference>
<keyword evidence="4 7" id="KW-0812">Transmembrane</keyword>
<keyword evidence="3" id="KW-1003">Cell membrane</keyword>
<evidence type="ECO:0000259" key="8">
    <source>
        <dbReference type="PROSITE" id="PS50928"/>
    </source>
</evidence>
<name>A0ABY0P7P6_9HYPH</name>
<protein>
    <submittedName>
        <fullName evidence="9">Peptide/nickel transport system permease protein</fullName>
    </submittedName>
</protein>
<dbReference type="EMBL" id="FNBZ01000010">
    <property type="protein sequence ID" value="SDH61622.1"/>
    <property type="molecule type" value="Genomic_DNA"/>
</dbReference>
<dbReference type="Pfam" id="PF00528">
    <property type="entry name" value="BPD_transp_1"/>
    <property type="match status" value="1"/>
</dbReference>
<evidence type="ECO:0000256" key="7">
    <source>
        <dbReference type="RuleBase" id="RU363032"/>
    </source>
</evidence>
<keyword evidence="2 7" id="KW-0813">Transport</keyword>
<evidence type="ECO:0000313" key="9">
    <source>
        <dbReference type="EMBL" id="SDH61622.1"/>
    </source>
</evidence>
<comment type="caution">
    <text evidence="9">The sequence shown here is derived from an EMBL/GenBank/DDBJ whole genome shotgun (WGS) entry which is preliminary data.</text>
</comment>
<comment type="subcellular location">
    <subcellularLocation>
        <location evidence="1 7">Cell membrane</location>
        <topology evidence="1 7">Multi-pass membrane protein</topology>
    </subcellularLocation>
</comment>
<proteinExistence type="inferred from homology"/>
<dbReference type="PANTHER" id="PTHR43386">
    <property type="entry name" value="OLIGOPEPTIDE TRANSPORT SYSTEM PERMEASE PROTEIN APPC"/>
    <property type="match status" value="1"/>
</dbReference>
<dbReference type="RefSeq" id="WP_082617301.1">
    <property type="nucleotide sequence ID" value="NZ_FNBZ01000010.1"/>
</dbReference>
<dbReference type="InterPro" id="IPR035906">
    <property type="entry name" value="MetI-like_sf"/>
</dbReference>
<keyword evidence="5 7" id="KW-1133">Transmembrane helix</keyword>
<dbReference type="Gene3D" id="1.10.3720.10">
    <property type="entry name" value="MetI-like"/>
    <property type="match status" value="1"/>
</dbReference>
<comment type="similarity">
    <text evidence="7">Belongs to the binding-protein-dependent transport system permease family.</text>
</comment>
<dbReference type="InterPro" id="IPR050366">
    <property type="entry name" value="BP-dependent_transpt_permease"/>
</dbReference>
<dbReference type="PROSITE" id="PS50928">
    <property type="entry name" value="ABC_TM1"/>
    <property type="match status" value="1"/>
</dbReference>
<gene>
    <name evidence="9" type="ORF">SAMN05421844_11012</name>
</gene>
<evidence type="ECO:0000256" key="3">
    <source>
        <dbReference type="ARBA" id="ARBA00022475"/>
    </source>
</evidence>
<evidence type="ECO:0000256" key="5">
    <source>
        <dbReference type="ARBA" id="ARBA00022989"/>
    </source>
</evidence>